<sequence>MFLFLLNSIQFFIKNYHEDKFMCDKSGQKAGKYVAVCQYKDRLKLFTNHDDEGNLTIHNDNNSLIFSISEEKILLLDDYTGEPNQKFVINLIKPNMHVIKSGNDCIEYIPAQLRYETRNCTFSNHQLFSVVDENDITHQKGLLPTKFDEISGFPLYGDKDVTYRSSRKSNGSIYHIKLHRE</sequence>
<evidence type="ECO:0000313" key="2">
    <source>
        <dbReference type="Proteomes" id="UP000053780"/>
    </source>
</evidence>
<protein>
    <recommendedName>
        <fullName evidence="3">Ricin b lectin</fullName>
    </recommendedName>
</protein>
<dbReference type="AlphaFoldDB" id="T0M8N7"/>
<gene>
    <name evidence="1" type="ORF">NAPIS_ORF02629</name>
</gene>
<name>T0M8N7_9MICR</name>
<proteinExistence type="predicted"/>
<keyword evidence="2" id="KW-1185">Reference proteome</keyword>
<dbReference type="Proteomes" id="UP000053780">
    <property type="component" value="Unassembled WGS sequence"/>
</dbReference>
<evidence type="ECO:0000313" key="1">
    <source>
        <dbReference type="EMBL" id="EQB59801.1"/>
    </source>
</evidence>
<accession>T0M8N7</accession>
<evidence type="ECO:0008006" key="3">
    <source>
        <dbReference type="Google" id="ProtNLM"/>
    </source>
</evidence>
<dbReference type="EMBL" id="KE647363">
    <property type="protein sequence ID" value="EQB59801.1"/>
    <property type="molecule type" value="Genomic_DNA"/>
</dbReference>
<dbReference type="VEuPathDB" id="MicrosporidiaDB:NAPIS_ORF02629"/>
<reference evidence="1 2" key="1">
    <citation type="journal article" date="2013" name="BMC Genomics">
        <title>Genome sequencing and comparative genomics of honey bee microsporidia, Nosema apis reveal novel insights into host-parasite interactions.</title>
        <authorList>
            <person name="Chen Yp."/>
            <person name="Pettis J.S."/>
            <person name="Zhao Y."/>
            <person name="Liu X."/>
            <person name="Tallon L.J."/>
            <person name="Sadzewicz L.D."/>
            <person name="Li R."/>
            <person name="Zheng H."/>
            <person name="Huang S."/>
            <person name="Zhang X."/>
            <person name="Hamilton M.C."/>
            <person name="Pernal S.F."/>
            <person name="Melathopoulos A.P."/>
            <person name="Yan X."/>
            <person name="Evans J.D."/>
        </authorList>
    </citation>
    <scope>NUCLEOTIDE SEQUENCE [LARGE SCALE GENOMIC DNA]</scope>
    <source>
        <strain evidence="1 2">BRL 01</strain>
    </source>
</reference>
<dbReference type="HOGENOM" id="CLU_1489409_0_0_1"/>
<organism evidence="1 2">
    <name type="scientific">Vairimorpha apis BRL 01</name>
    <dbReference type="NCBI Taxonomy" id="1037528"/>
    <lineage>
        <taxon>Eukaryota</taxon>
        <taxon>Fungi</taxon>
        <taxon>Fungi incertae sedis</taxon>
        <taxon>Microsporidia</taxon>
        <taxon>Nosematidae</taxon>
        <taxon>Vairimorpha</taxon>
    </lineage>
</organism>
<dbReference type="OrthoDB" id="10566863at2759"/>